<dbReference type="EMBL" id="NCKU01008811">
    <property type="protein sequence ID" value="RWS01667.1"/>
    <property type="molecule type" value="Genomic_DNA"/>
</dbReference>
<evidence type="ECO:0000313" key="5">
    <source>
        <dbReference type="EMBL" id="RWS02880.1"/>
    </source>
</evidence>
<accession>A0A3S3P5X4</accession>
<feature type="compositionally biased region" description="Polar residues" evidence="1">
    <location>
        <begin position="200"/>
        <end position="213"/>
    </location>
</feature>
<dbReference type="InterPro" id="IPR051482">
    <property type="entry name" value="Cholesterol_transport"/>
</dbReference>
<dbReference type="CDD" id="cd13220">
    <property type="entry name" value="PH-GRAM_GRAMDC"/>
    <property type="match status" value="1"/>
</dbReference>
<proteinExistence type="predicted"/>
<dbReference type="Pfam" id="PF02893">
    <property type="entry name" value="GRAM"/>
    <property type="match status" value="1"/>
</dbReference>
<dbReference type="GO" id="GO:0005886">
    <property type="term" value="C:plasma membrane"/>
    <property type="evidence" value="ECO:0007669"/>
    <property type="project" value="TreeGrafter"/>
</dbReference>
<dbReference type="Proteomes" id="UP000285301">
    <property type="component" value="Unassembled WGS sequence"/>
</dbReference>
<keyword evidence="6" id="KW-1185">Reference proteome</keyword>
<dbReference type="InterPro" id="IPR011993">
    <property type="entry name" value="PH-like_dom_sf"/>
</dbReference>
<dbReference type="PANTHER" id="PTHR23319">
    <property type="entry name" value="GRAM DOMAIN CONTAINING 1B, ISOFORM E"/>
    <property type="match status" value="1"/>
</dbReference>
<sequence>MSSSKAIEAESSPTRDEKGELSINPTATQSINSTLSPTISSPESDVFVAPISPTAPVKSNAQVERKYSGSHEKTFHRRFSQVQQGERLINYFSCALLADILLQGYLYISENHFGFYSNIFGYKTKLLIPISDVIEITREKTVKIIPNAVGIVTGEGKYVFGSLISRETTYRVMYDAWSRYIPMSSMSTEKERQRPFESMDTGSESPSTATIGESPNVRCKEEEKNQKDREMPIIVLSDEKTAYTSKSNSLKRNLNLSSYSKYAGRGSNDGHQQCSTDSESDSNSTDDEKLIQSKYIPKFSSKVKTKKLQENCYSCVQTFFQR</sequence>
<feature type="region of interest" description="Disordered" evidence="1">
    <location>
        <begin position="1"/>
        <end position="38"/>
    </location>
</feature>
<dbReference type="GO" id="GO:0005789">
    <property type="term" value="C:endoplasmic reticulum membrane"/>
    <property type="evidence" value="ECO:0007669"/>
    <property type="project" value="TreeGrafter"/>
</dbReference>
<dbReference type="GO" id="GO:0032366">
    <property type="term" value="P:intracellular sterol transport"/>
    <property type="evidence" value="ECO:0007669"/>
    <property type="project" value="TreeGrafter"/>
</dbReference>
<organism evidence="4 6">
    <name type="scientific">Dinothrombium tinctorium</name>
    <dbReference type="NCBI Taxonomy" id="1965070"/>
    <lineage>
        <taxon>Eukaryota</taxon>
        <taxon>Metazoa</taxon>
        <taxon>Ecdysozoa</taxon>
        <taxon>Arthropoda</taxon>
        <taxon>Chelicerata</taxon>
        <taxon>Arachnida</taxon>
        <taxon>Acari</taxon>
        <taxon>Acariformes</taxon>
        <taxon>Trombidiformes</taxon>
        <taxon>Prostigmata</taxon>
        <taxon>Anystina</taxon>
        <taxon>Parasitengona</taxon>
        <taxon>Trombidioidea</taxon>
        <taxon>Trombidiidae</taxon>
        <taxon>Dinothrombium</taxon>
    </lineage>
</organism>
<dbReference type="Gene3D" id="2.30.29.30">
    <property type="entry name" value="Pleckstrin-homology domain (PH domain)/Phosphotyrosine-binding domain (PTB)"/>
    <property type="match status" value="1"/>
</dbReference>
<dbReference type="STRING" id="1965070.A0A3S3P5X4"/>
<evidence type="ECO:0000313" key="4">
    <source>
        <dbReference type="EMBL" id="RWS01667.1"/>
    </source>
</evidence>
<dbReference type="GO" id="GO:0032934">
    <property type="term" value="F:sterol binding"/>
    <property type="evidence" value="ECO:0007669"/>
    <property type="project" value="TreeGrafter"/>
</dbReference>
<protein>
    <recommendedName>
        <fullName evidence="2">GRAM domain-containing protein</fullName>
    </recommendedName>
</protein>
<comment type="caution">
    <text evidence="4">The sequence shown here is derived from an EMBL/GenBank/DDBJ whole genome shotgun (WGS) entry which is preliminary data.</text>
</comment>
<reference evidence="4" key="2">
    <citation type="submission" date="2018-11" db="EMBL/GenBank/DDBJ databases">
        <title>Trombidioid mite genomics.</title>
        <authorList>
            <person name="Dong X."/>
        </authorList>
    </citation>
    <scope>NUCLEOTIDE SEQUENCE</scope>
    <source>
        <strain evidence="4">UoL-WK</strain>
    </source>
</reference>
<evidence type="ECO:0000313" key="6">
    <source>
        <dbReference type="Proteomes" id="UP000285301"/>
    </source>
</evidence>
<dbReference type="AlphaFoldDB" id="A0A3S3P5X4"/>
<feature type="compositionally biased region" description="Basic and acidic residues" evidence="1">
    <location>
        <begin position="188"/>
        <end position="197"/>
    </location>
</feature>
<dbReference type="SMART" id="SM00568">
    <property type="entry name" value="GRAM"/>
    <property type="match status" value="1"/>
</dbReference>
<name>A0A3S3P5X4_9ACAR</name>
<feature type="region of interest" description="Disordered" evidence="1">
    <location>
        <begin position="261"/>
        <end position="288"/>
    </location>
</feature>
<dbReference type="PANTHER" id="PTHR23319:SF13">
    <property type="entry name" value="GRAM DOMAIN-CONTAINING PROTEIN"/>
    <property type="match status" value="1"/>
</dbReference>
<dbReference type="GO" id="GO:0120015">
    <property type="term" value="F:sterol transfer activity"/>
    <property type="evidence" value="ECO:0007669"/>
    <property type="project" value="TreeGrafter"/>
</dbReference>
<dbReference type="EMBL" id="NCKU01008838">
    <property type="protein sequence ID" value="RWS01652.1"/>
    <property type="molecule type" value="Genomic_DNA"/>
</dbReference>
<dbReference type="OrthoDB" id="2162691at2759"/>
<gene>
    <name evidence="3" type="ORF">B4U79_03363</name>
    <name evidence="4" type="ORF">B4U79_05427</name>
    <name evidence="5" type="ORF">B4U79_13671</name>
</gene>
<evidence type="ECO:0000313" key="3">
    <source>
        <dbReference type="EMBL" id="RWS01652.1"/>
    </source>
</evidence>
<dbReference type="InterPro" id="IPR004182">
    <property type="entry name" value="GRAM"/>
</dbReference>
<feature type="compositionally biased region" description="Polar residues" evidence="1">
    <location>
        <begin position="23"/>
        <end position="38"/>
    </location>
</feature>
<dbReference type="GO" id="GO:0140268">
    <property type="term" value="C:endoplasmic reticulum-plasma membrane contact site"/>
    <property type="evidence" value="ECO:0007669"/>
    <property type="project" value="TreeGrafter"/>
</dbReference>
<feature type="compositionally biased region" description="Basic and acidic residues" evidence="1">
    <location>
        <begin position="218"/>
        <end position="232"/>
    </location>
</feature>
<reference evidence="4 6" key="1">
    <citation type="journal article" date="2018" name="Gigascience">
        <title>Genomes of trombidid mites reveal novel predicted allergens and laterally-transferred genes associated with secondary metabolism.</title>
        <authorList>
            <person name="Dong X."/>
            <person name="Chaisiri K."/>
            <person name="Xia D."/>
            <person name="Armstrong S.D."/>
            <person name="Fang Y."/>
            <person name="Donnelly M.J."/>
            <person name="Kadowaki T."/>
            <person name="McGarry J.W."/>
            <person name="Darby A.C."/>
            <person name="Makepeace B.L."/>
        </authorList>
    </citation>
    <scope>NUCLEOTIDE SEQUENCE [LARGE SCALE GENOMIC DNA]</scope>
    <source>
        <strain evidence="4">UoL-WK</strain>
    </source>
</reference>
<evidence type="ECO:0000256" key="1">
    <source>
        <dbReference type="SAM" id="MobiDB-lite"/>
    </source>
</evidence>
<evidence type="ECO:0000259" key="2">
    <source>
        <dbReference type="SMART" id="SM00568"/>
    </source>
</evidence>
<feature type="domain" description="GRAM" evidence="2">
    <location>
        <begin position="73"/>
        <end position="140"/>
    </location>
</feature>
<dbReference type="EMBL" id="NCKU01007116">
    <property type="protein sequence ID" value="RWS02880.1"/>
    <property type="molecule type" value="Genomic_DNA"/>
</dbReference>
<feature type="region of interest" description="Disordered" evidence="1">
    <location>
        <begin position="188"/>
        <end position="232"/>
    </location>
</feature>